<dbReference type="SUPFAM" id="SSF141868">
    <property type="entry name" value="EAL domain-like"/>
    <property type="match status" value="1"/>
</dbReference>
<dbReference type="PANTHER" id="PTHR44757">
    <property type="entry name" value="DIGUANYLATE CYCLASE DGCP"/>
    <property type="match status" value="1"/>
</dbReference>
<dbReference type="CDD" id="cd01949">
    <property type="entry name" value="GGDEF"/>
    <property type="match status" value="1"/>
</dbReference>
<dbReference type="EMBL" id="FTLX01000001">
    <property type="protein sequence ID" value="SIP97169.1"/>
    <property type="molecule type" value="Genomic_DNA"/>
</dbReference>
<dbReference type="SMART" id="SM00091">
    <property type="entry name" value="PAS"/>
    <property type="match status" value="3"/>
</dbReference>
<protein>
    <submittedName>
        <fullName evidence="5">GGDEF domain-containing protein</fullName>
    </submittedName>
    <submittedName>
        <fullName evidence="6">PAS domain S-box-containing protein/diguanylate cyclase (GGDEF) domain-containing protein</fullName>
    </submittedName>
</protein>
<dbReference type="InterPro" id="IPR000160">
    <property type="entry name" value="GGDEF_dom"/>
</dbReference>
<dbReference type="PROSITE" id="PS50883">
    <property type="entry name" value="EAL"/>
    <property type="match status" value="1"/>
</dbReference>
<reference evidence="5" key="3">
    <citation type="submission" date="2017-03" db="EMBL/GenBank/DDBJ databases">
        <authorList>
            <person name="Dastager S.G."/>
            <person name="Neurgaonkar P.S."/>
            <person name="Dharne M.S."/>
        </authorList>
    </citation>
    <scope>NUCLEOTIDE SEQUENCE</scope>
    <source>
        <strain evidence="5">DSM 25145</strain>
    </source>
</reference>
<dbReference type="PROSITE" id="PS50112">
    <property type="entry name" value="PAS"/>
    <property type="match status" value="3"/>
</dbReference>
<accession>A0A1N6NYK2</accession>
<dbReference type="InterPro" id="IPR001610">
    <property type="entry name" value="PAC"/>
</dbReference>
<dbReference type="SMART" id="SM00086">
    <property type="entry name" value="PAC"/>
    <property type="match status" value="2"/>
</dbReference>
<dbReference type="Pfam" id="PF00563">
    <property type="entry name" value="EAL"/>
    <property type="match status" value="1"/>
</dbReference>
<dbReference type="AlphaFoldDB" id="A0A1N6NYK2"/>
<dbReference type="InterPro" id="IPR043128">
    <property type="entry name" value="Rev_trsase/Diguanyl_cyclase"/>
</dbReference>
<dbReference type="NCBIfam" id="TIGR00254">
    <property type="entry name" value="GGDEF"/>
    <property type="match status" value="1"/>
</dbReference>
<evidence type="ECO:0000259" key="2">
    <source>
        <dbReference type="PROSITE" id="PS50113"/>
    </source>
</evidence>
<dbReference type="Gene3D" id="3.20.20.450">
    <property type="entry name" value="EAL domain"/>
    <property type="match status" value="1"/>
</dbReference>
<dbReference type="Pfam" id="PF00990">
    <property type="entry name" value="GGDEF"/>
    <property type="match status" value="1"/>
</dbReference>
<feature type="domain" description="PAS" evidence="1">
    <location>
        <begin position="262"/>
        <end position="332"/>
    </location>
</feature>
<dbReference type="InterPro" id="IPR029787">
    <property type="entry name" value="Nucleotide_cyclase"/>
</dbReference>
<name>A0A1N6NYK2_9BACI</name>
<dbReference type="OrthoDB" id="9759607at2"/>
<dbReference type="PANTHER" id="PTHR44757:SF2">
    <property type="entry name" value="BIOFILM ARCHITECTURE MAINTENANCE PROTEIN MBAA"/>
    <property type="match status" value="1"/>
</dbReference>
<keyword evidence="8" id="KW-1185">Reference proteome</keyword>
<dbReference type="InterPro" id="IPR052155">
    <property type="entry name" value="Biofilm_reg_signaling"/>
</dbReference>
<dbReference type="GO" id="GO:0006355">
    <property type="term" value="P:regulation of DNA-templated transcription"/>
    <property type="evidence" value="ECO:0007669"/>
    <property type="project" value="InterPro"/>
</dbReference>
<reference evidence="8" key="2">
    <citation type="submission" date="2017-03" db="EMBL/GenBank/DDBJ databases">
        <title>Bacillus sp. V-88(T) DSM27956, whole genome shotgun sequencing project.</title>
        <authorList>
            <person name="Dastager S.G."/>
            <person name="Neurgaonkar P.S."/>
            <person name="Dharne M.S."/>
        </authorList>
    </citation>
    <scope>NUCLEOTIDE SEQUENCE [LARGE SCALE GENOMIC DNA]</scope>
    <source>
        <strain evidence="8">DSM 25145</strain>
    </source>
</reference>
<dbReference type="Gene3D" id="3.30.70.270">
    <property type="match status" value="1"/>
</dbReference>
<dbReference type="InterPro" id="IPR013767">
    <property type="entry name" value="PAS_fold"/>
</dbReference>
<evidence type="ECO:0000259" key="4">
    <source>
        <dbReference type="PROSITE" id="PS50887"/>
    </source>
</evidence>
<evidence type="ECO:0000313" key="6">
    <source>
        <dbReference type="EMBL" id="SIP97169.1"/>
    </source>
</evidence>
<dbReference type="PROSITE" id="PS50113">
    <property type="entry name" value="PAC"/>
    <property type="match status" value="1"/>
</dbReference>
<evidence type="ECO:0000259" key="1">
    <source>
        <dbReference type="PROSITE" id="PS50112"/>
    </source>
</evidence>
<organism evidence="6 7">
    <name type="scientific">Domibacillus enclensis</name>
    <dbReference type="NCBI Taxonomy" id="1017273"/>
    <lineage>
        <taxon>Bacteria</taxon>
        <taxon>Bacillati</taxon>
        <taxon>Bacillota</taxon>
        <taxon>Bacilli</taxon>
        <taxon>Bacillales</taxon>
        <taxon>Bacillaceae</taxon>
        <taxon>Domibacillus</taxon>
    </lineage>
</organism>
<dbReference type="Gene3D" id="3.30.450.20">
    <property type="entry name" value="PAS domain"/>
    <property type="match status" value="3"/>
</dbReference>
<dbReference type="SMART" id="SM00052">
    <property type="entry name" value="EAL"/>
    <property type="match status" value="1"/>
</dbReference>
<reference evidence="6 7" key="1">
    <citation type="submission" date="2017-01" db="EMBL/GenBank/DDBJ databases">
        <authorList>
            <person name="Mah S.A."/>
            <person name="Swanson W.J."/>
            <person name="Moy G.W."/>
            <person name="Vacquier V.D."/>
        </authorList>
    </citation>
    <scope>NUCLEOTIDE SEQUENCE [LARGE SCALE GENOMIC DNA]</scope>
    <source>
        <strain evidence="6 7">NIO-1016</strain>
    </source>
</reference>
<dbReference type="STRING" id="1017273.SAMN05443094_101319"/>
<dbReference type="CDD" id="cd01948">
    <property type="entry name" value="EAL"/>
    <property type="match status" value="1"/>
</dbReference>
<dbReference type="Proteomes" id="UP000215545">
    <property type="component" value="Unassembled WGS sequence"/>
</dbReference>
<feature type="domain" description="PAS" evidence="1">
    <location>
        <begin position="10"/>
        <end position="56"/>
    </location>
</feature>
<feature type="domain" description="PAS" evidence="1">
    <location>
        <begin position="138"/>
        <end position="208"/>
    </location>
</feature>
<dbReference type="EMBL" id="MWSK01000001">
    <property type="protein sequence ID" value="OXS80182.1"/>
    <property type="molecule type" value="Genomic_DNA"/>
</dbReference>
<dbReference type="SUPFAM" id="SSF55785">
    <property type="entry name" value="PYP-like sensor domain (PAS domain)"/>
    <property type="match status" value="3"/>
</dbReference>
<gene>
    <name evidence="5" type="ORF">B1B05_01510</name>
    <name evidence="6" type="ORF">SAMN05443094_101319</name>
</gene>
<dbReference type="InterPro" id="IPR035919">
    <property type="entry name" value="EAL_sf"/>
</dbReference>
<dbReference type="InterPro" id="IPR001633">
    <property type="entry name" value="EAL_dom"/>
</dbReference>
<dbReference type="InterPro" id="IPR000700">
    <property type="entry name" value="PAS-assoc_C"/>
</dbReference>
<sequence>MQGLGKPFYSAEDLNRIIRQVPVPMYISSNDQAHLHQFIAVNDALVEHIGYSREELSQMITFDLVCDSFFRKVTYDHQETLRKGSAAFESLHRTKSGRRVPVNVFVRIVELENGEQVSVVQFYETSQQQETERLLEKVHQQLESLFEFNPDFTFMMNEKGHFTNVNPAGVKLLGYTKRQLQLMNYAELIIEEDIERARDHFRSIFDLQVAELELRIRNGTGDIRLMDVTAVPILTDGTVTGVVGTARDITKEKAVERELIESRQRYHSLFENNIDAVLTFDLHGCFQYVNPATEQLMGYMAEELIGKPFLPHIVPDRQAETFNNYERVMNGTAVRYETAMLTKKNEVVELHITVIPIIVGGAITGIHCIGKDITEIKNVEQKLNNMAFHDYLTKLPNQHYFQQFMQELSEAAQPSPLALLFLDLDRFKSVNDAFGHDFGDLLLVATAKRLTESLPSSAHMFRYGGDELIIVLEGAGKAEADQTARQIIHLFEEPFVLNEIEITTSTSIGISLFPHDGENRDTLIKKADHAMYIAKRSGKQQYRFYDSAEGDMHDQYFKMEPLLKKAIRRQELSIVYQPQVNLNTCELHGVEALLRWNSAEIGFVSPAEFIPIAEESGLIVTIGEWVIRSACLQMKEWQQQGMRPVKVSVNVSIRQFYHTEFVDMLQAIIEETGIDPRFLELEITESIASSGDIVIGILQQLKEIGVHVSIDDFGTGYSSLRYLREFPIDCLKIDQSFMRDLTEGKKGEDIVSTIVTLAHNLDLITVAEGTETKEQVQRLKALGCDVAQGYYFSRPLPPEECLEWMKQMEKEMRTDEGSQK</sequence>
<feature type="domain" description="PAC" evidence="2">
    <location>
        <begin position="210"/>
        <end position="261"/>
    </location>
</feature>
<dbReference type="Proteomes" id="UP000186385">
    <property type="component" value="Unassembled WGS sequence"/>
</dbReference>
<dbReference type="RefSeq" id="WP_045849506.1">
    <property type="nucleotide sequence ID" value="NZ_FTLX01000001.1"/>
</dbReference>
<evidence type="ECO:0000313" key="7">
    <source>
        <dbReference type="Proteomes" id="UP000186385"/>
    </source>
</evidence>
<evidence type="ECO:0000313" key="5">
    <source>
        <dbReference type="EMBL" id="OXS80182.1"/>
    </source>
</evidence>
<evidence type="ECO:0000313" key="8">
    <source>
        <dbReference type="Proteomes" id="UP000215545"/>
    </source>
</evidence>
<dbReference type="CDD" id="cd00130">
    <property type="entry name" value="PAS"/>
    <property type="match status" value="3"/>
</dbReference>
<feature type="domain" description="EAL" evidence="3">
    <location>
        <begin position="556"/>
        <end position="809"/>
    </location>
</feature>
<dbReference type="SMART" id="SM00267">
    <property type="entry name" value="GGDEF"/>
    <property type="match status" value="1"/>
</dbReference>
<dbReference type="InterPro" id="IPR035965">
    <property type="entry name" value="PAS-like_dom_sf"/>
</dbReference>
<feature type="domain" description="GGDEF" evidence="4">
    <location>
        <begin position="415"/>
        <end position="547"/>
    </location>
</feature>
<dbReference type="FunFam" id="3.20.20.450:FF:000001">
    <property type="entry name" value="Cyclic di-GMP phosphodiesterase yahA"/>
    <property type="match status" value="1"/>
</dbReference>
<dbReference type="InterPro" id="IPR000014">
    <property type="entry name" value="PAS"/>
</dbReference>
<dbReference type="Pfam" id="PF13426">
    <property type="entry name" value="PAS_9"/>
    <property type="match status" value="1"/>
</dbReference>
<proteinExistence type="predicted"/>
<dbReference type="PROSITE" id="PS50887">
    <property type="entry name" value="GGDEF"/>
    <property type="match status" value="1"/>
</dbReference>
<evidence type="ECO:0000259" key="3">
    <source>
        <dbReference type="PROSITE" id="PS50883"/>
    </source>
</evidence>
<dbReference type="NCBIfam" id="TIGR00229">
    <property type="entry name" value="sensory_box"/>
    <property type="match status" value="3"/>
</dbReference>
<dbReference type="Pfam" id="PF00989">
    <property type="entry name" value="PAS"/>
    <property type="match status" value="2"/>
</dbReference>
<dbReference type="SUPFAM" id="SSF55073">
    <property type="entry name" value="Nucleotide cyclase"/>
    <property type="match status" value="1"/>
</dbReference>